<comment type="subcellular location">
    <subcellularLocation>
        <location evidence="8">Endoplasmic reticulum membrane</location>
        <topology evidence="8">Single-pass type I membrane protein</topology>
    </subcellularLocation>
    <text evidence="8">The ERMES/MDM complex localizes to a few discrete foci (around 10 per single cell), that represent mitochondria-endoplasmic reticulum junctions. These foci are often found next to mtDNA nucleoids.</text>
</comment>
<comment type="function">
    <text evidence="8">Component of the ERMES/MDM complex, which serves as a molecular tether to connect the endoplasmic reticulum (ER) and mitochondria. Components of this complex are involved in the control of mitochondrial shape and protein biogenesis, and function in nonvesicular lipid trafficking between the ER and mitochondria. The MDM12-MMM1 subcomplex functions in the major beta-barrel assembly pathway that is responsible for biogenesis of all outer membrane beta-barrel proteins, and acts in a late step after the SAM complex. The MDM10-MDM12-MMM1 subcomplex further acts in the TOM40-specific pathway after the action of the MDM12-MMM1 complex. Essential for establishing and maintaining the structure of mitochondria and maintenance of mtDNA nucleoids.</text>
</comment>
<evidence type="ECO:0000256" key="6">
    <source>
        <dbReference type="ARBA" id="ARBA00023121"/>
    </source>
</evidence>
<dbReference type="GO" id="GO:1990456">
    <property type="term" value="P:mitochondrion-endoplasmic reticulum membrane tethering"/>
    <property type="evidence" value="ECO:0007669"/>
    <property type="project" value="TreeGrafter"/>
</dbReference>
<dbReference type="GO" id="GO:0008289">
    <property type="term" value="F:lipid binding"/>
    <property type="evidence" value="ECO:0007669"/>
    <property type="project" value="UniProtKB-KW"/>
</dbReference>
<dbReference type="InterPro" id="IPR031468">
    <property type="entry name" value="SMP_LBD"/>
</dbReference>
<dbReference type="PANTHER" id="PTHR13466:SF0">
    <property type="entry name" value="SMP-LTD DOMAIN-CONTAINING PROTEIN"/>
    <property type="match status" value="1"/>
</dbReference>
<dbReference type="Proteomes" id="UP001360560">
    <property type="component" value="Unassembled WGS sequence"/>
</dbReference>
<dbReference type="InterPro" id="IPR019411">
    <property type="entry name" value="MMM1_dom"/>
</dbReference>
<evidence type="ECO:0000256" key="1">
    <source>
        <dbReference type="ARBA" id="ARBA00022448"/>
    </source>
</evidence>
<comment type="subunit">
    <text evidence="8">Homodimer. Component of the ER-mitochondria encounter structure (ERMES) or MDM complex, composed of MMM1, MDM10, MDM12 and MDM34. A MMM1 homodimer associates with one molecule of MDM12 on each side in a pairwise head-to-tail manner, and the SMP-LTD domains of MMM1 and MDM12 generate a continuous hydrophobic tunnel for phospholipid trafficking.</text>
</comment>
<comment type="similarity">
    <text evidence="8">Belongs to the MMM1 family.</text>
</comment>
<evidence type="ECO:0000256" key="3">
    <source>
        <dbReference type="ARBA" id="ARBA00022824"/>
    </source>
</evidence>
<feature type="region of interest" description="Disordered" evidence="9">
    <location>
        <begin position="146"/>
        <end position="173"/>
    </location>
</feature>
<dbReference type="CDD" id="cd21671">
    <property type="entry name" value="SMP_Mmm1"/>
    <property type="match status" value="1"/>
</dbReference>
<evidence type="ECO:0000256" key="10">
    <source>
        <dbReference type="SAM" id="Phobius"/>
    </source>
</evidence>
<accession>A0AAV5QNJ1</accession>
<dbReference type="GO" id="GO:0005789">
    <property type="term" value="C:endoplasmic reticulum membrane"/>
    <property type="evidence" value="ECO:0007669"/>
    <property type="project" value="UniProtKB-SubCell"/>
</dbReference>
<protein>
    <recommendedName>
        <fullName evidence="8">Maintenance of mitochondrial morphology protein 1</fullName>
    </recommendedName>
</protein>
<dbReference type="InterPro" id="IPR027537">
    <property type="entry name" value="Mmm1"/>
</dbReference>
<keyword evidence="1" id="KW-0813">Transport</keyword>
<evidence type="ECO:0000256" key="2">
    <source>
        <dbReference type="ARBA" id="ARBA00022692"/>
    </source>
</evidence>
<keyword evidence="4 8" id="KW-1133">Transmembrane helix</keyword>
<gene>
    <name evidence="8" type="primary">MMM1</name>
    <name evidence="12" type="ORF">DASC09_034450</name>
</gene>
<keyword evidence="2 8" id="KW-0812">Transmembrane</keyword>
<organism evidence="12 13">
    <name type="scientific">Saccharomycopsis crataegensis</name>
    <dbReference type="NCBI Taxonomy" id="43959"/>
    <lineage>
        <taxon>Eukaryota</taxon>
        <taxon>Fungi</taxon>
        <taxon>Dikarya</taxon>
        <taxon>Ascomycota</taxon>
        <taxon>Saccharomycotina</taxon>
        <taxon>Saccharomycetes</taxon>
        <taxon>Saccharomycopsidaceae</taxon>
        <taxon>Saccharomycopsis</taxon>
    </lineage>
</organism>
<evidence type="ECO:0000256" key="7">
    <source>
        <dbReference type="ARBA" id="ARBA00023136"/>
    </source>
</evidence>
<sequence>MDFFYSEGQDPSIEEILHSTSPYYNKDEDSNIIATEVANRKPTSPTSVIMDERTLLNLDEYLKRQLMASHDHSANNSSNVMNFTKGFILGQLSVIVVIIIFIRFFVFSESVPKNAAKGGKKSAILITNETIINGNGYVGGMSSGGAKKGGVSDNSKLVKKAPSNRKNSANLSNEDDDNEMAIIINSILEKTYYDVNTHQTESLDWFNVLVAQIITQFRTEALYENNIINSLNEFLSNAGEKNKIPDWLDTIKINEINIGDDFPIFSNCRIIKNKLGKLEAKIDVDLSDTLTLAIETKILVNKPKVLTAALPIKLSVSLVRFSGCLNISLDSVPEDCSKDINTSGSEMRPLHLGGVLNFGFSADYRLEFKTESLIGARSKLENVPKISYLIENQLKNWFVDRCVEPRFQSIPLPNMWPRKKNTRGKI</sequence>
<keyword evidence="3 8" id="KW-0256">Endoplasmic reticulum</keyword>
<dbReference type="Pfam" id="PF10296">
    <property type="entry name" value="MMM1"/>
    <property type="match status" value="1"/>
</dbReference>
<evidence type="ECO:0000256" key="5">
    <source>
        <dbReference type="ARBA" id="ARBA00023055"/>
    </source>
</evidence>
<evidence type="ECO:0000313" key="13">
    <source>
        <dbReference type="Proteomes" id="UP001360560"/>
    </source>
</evidence>
<dbReference type="PROSITE" id="PS51847">
    <property type="entry name" value="SMP"/>
    <property type="match status" value="1"/>
</dbReference>
<feature type="domain" description="SMP-LTD" evidence="11">
    <location>
        <begin position="199"/>
        <end position="413"/>
    </location>
</feature>
<evidence type="ECO:0000259" key="11">
    <source>
        <dbReference type="PROSITE" id="PS51847"/>
    </source>
</evidence>
<feature type="topological domain" description="Lumenal" evidence="8">
    <location>
        <begin position="1"/>
        <end position="86"/>
    </location>
</feature>
<proteinExistence type="inferred from homology"/>
<dbReference type="EMBL" id="BTFZ01000011">
    <property type="protein sequence ID" value="GMM36120.1"/>
    <property type="molecule type" value="Genomic_DNA"/>
</dbReference>
<evidence type="ECO:0000313" key="12">
    <source>
        <dbReference type="EMBL" id="GMM36120.1"/>
    </source>
</evidence>
<feature type="topological domain" description="Cytoplasmic" evidence="8">
    <location>
        <begin position="108"/>
        <end position="426"/>
    </location>
</feature>
<dbReference type="GO" id="GO:0015914">
    <property type="term" value="P:phospholipid transport"/>
    <property type="evidence" value="ECO:0007669"/>
    <property type="project" value="TreeGrafter"/>
</dbReference>
<evidence type="ECO:0000256" key="4">
    <source>
        <dbReference type="ARBA" id="ARBA00022989"/>
    </source>
</evidence>
<feature type="transmembrane region" description="Helical" evidence="10">
    <location>
        <begin position="87"/>
        <end position="107"/>
    </location>
</feature>
<keyword evidence="6" id="KW-0446">Lipid-binding</keyword>
<keyword evidence="7 8" id="KW-0472">Membrane</keyword>
<dbReference type="HAMAP" id="MF_03103">
    <property type="entry name" value="Mmm1"/>
    <property type="match status" value="1"/>
</dbReference>
<dbReference type="GO" id="GO:0032865">
    <property type="term" value="C:ERMES complex"/>
    <property type="evidence" value="ECO:0007669"/>
    <property type="project" value="UniProtKB-UniRule"/>
</dbReference>
<keyword evidence="13" id="KW-1185">Reference proteome</keyword>
<comment type="caution">
    <text evidence="12">The sequence shown here is derived from an EMBL/GenBank/DDBJ whole genome shotgun (WGS) entry which is preliminary data.</text>
</comment>
<evidence type="ECO:0000256" key="8">
    <source>
        <dbReference type="HAMAP-Rule" id="MF_03103"/>
    </source>
</evidence>
<dbReference type="AlphaFoldDB" id="A0AAV5QNJ1"/>
<reference evidence="12 13" key="1">
    <citation type="journal article" date="2023" name="Elife">
        <title>Identification of key yeast species and microbe-microbe interactions impacting larval growth of Drosophila in the wild.</title>
        <authorList>
            <person name="Mure A."/>
            <person name="Sugiura Y."/>
            <person name="Maeda R."/>
            <person name="Honda K."/>
            <person name="Sakurai N."/>
            <person name="Takahashi Y."/>
            <person name="Watada M."/>
            <person name="Katoh T."/>
            <person name="Gotoh A."/>
            <person name="Gotoh Y."/>
            <person name="Taniguchi I."/>
            <person name="Nakamura K."/>
            <person name="Hayashi T."/>
            <person name="Katayama T."/>
            <person name="Uemura T."/>
            <person name="Hattori Y."/>
        </authorList>
    </citation>
    <scope>NUCLEOTIDE SEQUENCE [LARGE SCALE GENOMIC DNA]</scope>
    <source>
        <strain evidence="12 13">SC-9</strain>
    </source>
</reference>
<name>A0AAV5QNJ1_9ASCO</name>
<evidence type="ECO:0000256" key="9">
    <source>
        <dbReference type="SAM" id="MobiDB-lite"/>
    </source>
</evidence>
<dbReference type="GO" id="GO:0045040">
    <property type="term" value="P:protein insertion into mitochondrial outer membrane"/>
    <property type="evidence" value="ECO:0007669"/>
    <property type="project" value="UniProtKB-UniRule"/>
</dbReference>
<dbReference type="PANTHER" id="PTHR13466">
    <property type="entry name" value="TEX2 PROTEIN-RELATED"/>
    <property type="match status" value="1"/>
</dbReference>
<keyword evidence="5" id="KW-0445">Lipid transport</keyword>